<dbReference type="AlphaFoldDB" id="A0A1H8AJ86"/>
<sequence>MIFSKGAKAVHSAMAEGTRVPVLPPAPVATLPAAPYAPPAVLVASVVTDSKAEDPCVCPLGASLPAAAMSASIQNGDARRDPAVAELVSCICASVKALPQAANAEDLEASIVFAIAQSKAHDAVVRQALAMMVGFDNGWSNMPAALRRVQDGLGKLNRGTASLGSGFLGSGSSFSARTLAVGGGSANYGI</sequence>
<evidence type="ECO:0000313" key="2">
    <source>
        <dbReference type="Proteomes" id="UP000199206"/>
    </source>
</evidence>
<organism evidence="1 2">
    <name type="scientific">Sphingomonas gellani</name>
    <dbReference type="NCBI Taxonomy" id="1166340"/>
    <lineage>
        <taxon>Bacteria</taxon>
        <taxon>Pseudomonadati</taxon>
        <taxon>Pseudomonadota</taxon>
        <taxon>Alphaproteobacteria</taxon>
        <taxon>Sphingomonadales</taxon>
        <taxon>Sphingomonadaceae</taxon>
        <taxon>Sphingomonas</taxon>
    </lineage>
</organism>
<dbReference type="Proteomes" id="UP000199206">
    <property type="component" value="Unassembled WGS sequence"/>
</dbReference>
<dbReference type="EMBL" id="FOCF01000002">
    <property type="protein sequence ID" value="SEM70862.1"/>
    <property type="molecule type" value="Genomic_DNA"/>
</dbReference>
<protein>
    <submittedName>
        <fullName evidence="1">Uncharacterized protein</fullName>
    </submittedName>
</protein>
<evidence type="ECO:0000313" key="1">
    <source>
        <dbReference type="EMBL" id="SEM70862.1"/>
    </source>
</evidence>
<gene>
    <name evidence="1" type="ORF">SAMN05192583_0942</name>
</gene>
<name>A0A1H8AJ86_9SPHN</name>
<keyword evidence="2" id="KW-1185">Reference proteome</keyword>
<proteinExistence type="predicted"/>
<reference evidence="2" key="1">
    <citation type="submission" date="2016-10" db="EMBL/GenBank/DDBJ databases">
        <authorList>
            <person name="Varghese N."/>
            <person name="Submissions S."/>
        </authorList>
    </citation>
    <scope>NUCLEOTIDE SEQUENCE [LARGE SCALE GENOMIC DNA]</scope>
    <source>
        <strain evidence="2">S6-262</strain>
    </source>
</reference>
<accession>A0A1H8AJ86</accession>